<name>A0A0F9CFK3_9ZZZZ</name>
<reference evidence="2" key="1">
    <citation type="journal article" date="2015" name="Nature">
        <title>Complex archaea that bridge the gap between prokaryotes and eukaryotes.</title>
        <authorList>
            <person name="Spang A."/>
            <person name="Saw J.H."/>
            <person name="Jorgensen S.L."/>
            <person name="Zaremba-Niedzwiedzka K."/>
            <person name="Martijn J."/>
            <person name="Lind A.E."/>
            <person name="van Eijk R."/>
            <person name="Schleper C."/>
            <person name="Guy L."/>
            <person name="Ettema T.J."/>
        </authorList>
    </citation>
    <scope>NUCLEOTIDE SEQUENCE</scope>
</reference>
<accession>A0A0F9CFK3</accession>
<gene>
    <name evidence="2" type="ORF">LCGC14_2331030</name>
</gene>
<feature type="transmembrane region" description="Helical" evidence="1">
    <location>
        <begin position="28"/>
        <end position="49"/>
    </location>
</feature>
<dbReference type="EMBL" id="LAZR01033507">
    <property type="protein sequence ID" value="KKL47889.1"/>
    <property type="molecule type" value="Genomic_DNA"/>
</dbReference>
<dbReference type="AlphaFoldDB" id="A0A0F9CFK3"/>
<keyword evidence="1" id="KW-0812">Transmembrane</keyword>
<sequence length="50" mass="6108">MNKNGYFFDNITEMVIWKKFKKYNRIKYFFLFFIGFFSGIILLTIINIIG</sequence>
<comment type="caution">
    <text evidence="2">The sequence shown here is derived from an EMBL/GenBank/DDBJ whole genome shotgun (WGS) entry which is preliminary data.</text>
</comment>
<keyword evidence="1" id="KW-1133">Transmembrane helix</keyword>
<evidence type="ECO:0000313" key="2">
    <source>
        <dbReference type="EMBL" id="KKL47889.1"/>
    </source>
</evidence>
<proteinExistence type="predicted"/>
<evidence type="ECO:0000256" key="1">
    <source>
        <dbReference type="SAM" id="Phobius"/>
    </source>
</evidence>
<protein>
    <submittedName>
        <fullName evidence="2">Uncharacterized protein</fullName>
    </submittedName>
</protein>
<organism evidence="2">
    <name type="scientific">marine sediment metagenome</name>
    <dbReference type="NCBI Taxonomy" id="412755"/>
    <lineage>
        <taxon>unclassified sequences</taxon>
        <taxon>metagenomes</taxon>
        <taxon>ecological metagenomes</taxon>
    </lineage>
</organism>
<keyword evidence="1" id="KW-0472">Membrane</keyword>